<dbReference type="SUPFAM" id="SSF52540">
    <property type="entry name" value="P-loop containing nucleoside triphosphate hydrolases"/>
    <property type="match status" value="1"/>
</dbReference>
<dbReference type="InterPro" id="IPR050093">
    <property type="entry name" value="ABC_SmlMolc_Importer"/>
</dbReference>
<keyword evidence="3 5" id="KW-0067">ATP-binding</keyword>
<dbReference type="InterPro" id="IPR027417">
    <property type="entry name" value="P-loop_NTPase"/>
</dbReference>
<dbReference type="InterPro" id="IPR003439">
    <property type="entry name" value="ABC_transporter-like_ATP-bd"/>
</dbReference>
<comment type="caution">
    <text evidence="5">The sequence shown here is derived from an EMBL/GenBank/DDBJ whole genome shotgun (WGS) entry which is preliminary data.</text>
</comment>
<name>A0ABS2GGK7_9FIRM</name>
<gene>
    <name evidence="5" type="ORF">H6A01_07620</name>
</gene>
<proteinExistence type="predicted"/>
<dbReference type="Proteomes" id="UP000707138">
    <property type="component" value="Unassembled WGS sequence"/>
</dbReference>
<accession>A0ABS2GGK7</accession>
<sequence length="245" mass="27528">MEWHEQRPVISIQGLGKIYTGYLQPALAPLTAAMPLGTITTVVGKSGCGKTTLLRLLARLEVPSMGDIEWPEGWEQTTMAMVFQEPRLLPWLTVRENISFAQYGDLPVRANTIERLLQELGLSSAAERLPAELSGGMVQRVAIGRALCANTPMLLMDEPFSALDYFTRRELQEELHRWQTQMEKTVLFVTHDVDEALLLGDSIICLRPDGKHKQIQNPLSWGKRRDTSCTEPLKRDILQHIGGLL</sequence>
<organism evidence="5 6">
    <name type="scientific">Veillonella magna</name>
    <dbReference type="NCBI Taxonomy" id="464322"/>
    <lineage>
        <taxon>Bacteria</taxon>
        <taxon>Bacillati</taxon>
        <taxon>Bacillota</taxon>
        <taxon>Negativicutes</taxon>
        <taxon>Veillonellales</taxon>
        <taxon>Veillonellaceae</taxon>
        <taxon>Veillonella</taxon>
    </lineage>
</organism>
<evidence type="ECO:0000259" key="4">
    <source>
        <dbReference type="PROSITE" id="PS50893"/>
    </source>
</evidence>
<evidence type="ECO:0000256" key="1">
    <source>
        <dbReference type="ARBA" id="ARBA00022448"/>
    </source>
</evidence>
<keyword evidence="2" id="KW-0547">Nucleotide-binding</keyword>
<dbReference type="GO" id="GO:0005524">
    <property type="term" value="F:ATP binding"/>
    <property type="evidence" value="ECO:0007669"/>
    <property type="project" value="UniProtKB-KW"/>
</dbReference>
<dbReference type="Pfam" id="PF00005">
    <property type="entry name" value="ABC_tran"/>
    <property type="match status" value="1"/>
</dbReference>
<keyword evidence="6" id="KW-1185">Reference proteome</keyword>
<dbReference type="PANTHER" id="PTHR42781:SF8">
    <property type="entry name" value="BICARBONATE TRANSPORT ATP-BINDING PROTEIN CMPC"/>
    <property type="match status" value="1"/>
</dbReference>
<dbReference type="EMBL" id="JACJLA010000013">
    <property type="protein sequence ID" value="MBM6913186.1"/>
    <property type="molecule type" value="Genomic_DNA"/>
</dbReference>
<dbReference type="Gene3D" id="3.40.50.300">
    <property type="entry name" value="P-loop containing nucleotide triphosphate hydrolases"/>
    <property type="match status" value="1"/>
</dbReference>
<dbReference type="PROSITE" id="PS50893">
    <property type="entry name" value="ABC_TRANSPORTER_2"/>
    <property type="match status" value="1"/>
</dbReference>
<keyword evidence="1" id="KW-0813">Transport</keyword>
<evidence type="ECO:0000313" key="5">
    <source>
        <dbReference type="EMBL" id="MBM6913186.1"/>
    </source>
</evidence>
<protein>
    <submittedName>
        <fullName evidence="5">ABC transporter ATP-binding protein</fullName>
    </submittedName>
</protein>
<dbReference type="SMART" id="SM00382">
    <property type="entry name" value="AAA"/>
    <property type="match status" value="1"/>
</dbReference>
<evidence type="ECO:0000256" key="3">
    <source>
        <dbReference type="ARBA" id="ARBA00022840"/>
    </source>
</evidence>
<dbReference type="RefSeq" id="WP_205088152.1">
    <property type="nucleotide sequence ID" value="NZ_JACJLA010000013.1"/>
</dbReference>
<dbReference type="InterPro" id="IPR003593">
    <property type="entry name" value="AAA+_ATPase"/>
</dbReference>
<feature type="domain" description="ABC transporter" evidence="4">
    <location>
        <begin position="10"/>
        <end position="233"/>
    </location>
</feature>
<evidence type="ECO:0000256" key="2">
    <source>
        <dbReference type="ARBA" id="ARBA00022741"/>
    </source>
</evidence>
<reference evidence="5 6" key="1">
    <citation type="journal article" date="2021" name="Sci. Rep.">
        <title>The distribution of antibiotic resistance genes in chicken gut microbiota commensals.</title>
        <authorList>
            <person name="Juricova H."/>
            <person name="Matiasovicova J."/>
            <person name="Kubasova T."/>
            <person name="Cejkova D."/>
            <person name="Rychlik I."/>
        </authorList>
    </citation>
    <scope>NUCLEOTIDE SEQUENCE [LARGE SCALE GENOMIC DNA]</scope>
    <source>
        <strain evidence="5 6">An537</strain>
    </source>
</reference>
<dbReference type="PANTHER" id="PTHR42781">
    <property type="entry name" value="SPERMIDINE/PUTRESCINE IMPORT ATP-BINDING PROTEIN POTA"/>
    <property type="match status" value="1"/>
</dbReference>
<evidence type="ECO:0000313" key="6">
    <source>
        <dbReference type="Proteomes" id="UP000707138"/>
    </source>
</evidence>